<comment type="caution">
    <text evidence="1">The sequence shown here is derived from an EMBL/GenBank/DDBJ whole genome shotgun (WGS) entry which is preliminary data.</text>
</comment>
<dbReference type="AlphaFoldDB" id="A0A0F3GPC1"/>
<accession>A0A0F3GPC1</accession>
<sequence length="50" mass="5680">MFIQTFNKHCNHTSYNDCILNEGHCSLSLHLQVAYLSTLLTSLLCIPRQG</sequence>
<organism evidence="1 2">
    <name type="scientific">Candidatus Magnetobacterium bavaricum</name>
    <dbReference type="NCBI Taxonomy" id="29290"/>
    <lineage>
        <taxon>Bacteria</taxon>
        <taxon>Pseudomonadati</taxon>
        <taxon>Nitrospirota</taxon>
        <taxon>Thermodesulfovibrionia</taxon>
        <taxon>Thermodesulfovibrionales</taxon>
        <taxon>Candidatus Magnetobacteriaceae</taxon>
        <taxon>Candidatus Magnetobacterium</taxon>
    </lineage>
</organism>
<proteinExistence type="predicted"/>
<gene>
    <name evidence="1" type="ORF">MBAV_004070</name>
</gene>
<dbReference type="EMBL" id="LACI01001749">
    <property type="protein sequence ID" value="KJU83736.1"/>
    <property type="molecule type" value="Genomic_DNA"/>
</dbReference>
<name>A0A0F3GPC1_9BACT</name>
<evidence type="ECO:0000313" key="2">
    <source>
        <dbReference type="Proteomes" id="UP000033423"/>
    </source>
</evidence>
<keyword evidence="2" id="KW-1185">Reference proteome</keyword>
<reference evidence="1 2" key="1">
    <citation type="submission" date="2015-02" db="EMBL/GenBank/DDBJ databases">
        <title>Single-cell genomics of uncultivated deep-branching MTB reveals a conserved set of magnetosome genes.</title>
        <authorList>
            <person name="Kolinko S."/>
            <person name="Richter M."/>
            <person name="Glockner F.O."/>
            <person name="Brachmann A."/>
            <person name="Schuler D."/>
        </authorList>
    </citation>
    <scope>NUCLEOTIDE SEQUENCE [LARGE SCALE GENOMIC DNA]</scope>
    <source>
        <strain evidence="1">TM-1</strain>
    </source>
</reference>
<protein>
    <submittedName>
        <fullName evidence="1">Uncharacterized protein</fullName>
    </submittedName>
</protein>
<dbReference type="Proteomes" id="UP000033423">
    <property type="component" value="Unassembled WGS sequence"/>
</dbReference>
<evidence type="ECO:0000313" key="1">
    <source>
        <dbReference type="EMBL" id="KJU83736.1"/>
    </source>
</evidence>